<feature type="domain" description="HhH-GPD" evidence="10">
    <location>
        <begin position="122"/>
        <end position="287"/>
    </location>
</feature>
<evidence type="ECO:0000259" key="10">
    <source>
        <dbReference type="SMART" id="SM00478"/>
    </source>
</evidence>
<evidence type="ECO:0000256" key="9">
    <source>
        <dbReference type="ARBA" id="ARBA00044632"/>
    </source>
</evidence>
<proteinExistence type="inferred from homology"/>
<keyword evidence="8" id="KW-0326">Glycosidase</keyword>
<dbReference type="InterPro" id="IPR011257">
    <property type="entry name" value="DNA_glycosylase"/>
</dbReference>
<keyword evidence="12" id="KW-1185">Reference proteome</keyword>
<name>A0ABR7F0Y7_9FIRM</name>
<evidence type="ECO:0000256" key="1">
    <source>
        <dbReference type="ARBA" id="ARBA00010679"/>
    </source>
</evidence>
<organism evidence="11 12">
    <name type="scientific">Eubacterium segne</name>
    <dbReference type="NCBI Taxonomy" id="2763045"/>
    <lineage>
        <taxon>Bacteria</taxon>
        <taxon>Bacillati</taxon>
        <taxon>Bacillota</taxon>
        <taxon>Clostridia</taxon>
        <taxon>Eubacteriales</taxon>
        <taxon>Eubacteriaceae</taxon>
        <taxon>Eubacterium</taxon>
    </lineage>
</organism>
<dbReference type="SUPFAM" id="SSF55945">
    <property type="entry name" value="TATA-box binding protein-like"/>
    <property type="match status" value="1"/>
</dbReference>
<dbReference type="InterPro" id="IPR003265">
    <property type="entry name" value="HhH-GPD_domain"/>
</dbReference>
<dbReference type="Gene3D" id="1.10.340.30">
    <property type="entry name" value="Hypothetical protein, domain 2"/>
    <property type="match status" value="1"/>
</dbReference>
<sequence>MRILKDKNNIIIKEISDFDLQQTLECGQCFRFYKQDEQDYVVVAYGRLLHIMEKDNNLVFLNKTIKEVENIWIPYFDLNRDYEKIKEFLLKSDETLEPAIKEKNGVRILNQEFVETLISFIISQNKQIPHIKHIVKTISENFGDYLGEVNGEKYYSFPNMKQLSNITEADFREMKTGFRAPYLSDAVKKLSTGIINEKEIRMLKEEDARKKLMEIKGVGEKVANCVMLFSLGYRQAFPIDVWIKRIMETLYFNGKDTSKEIIGKCAKELYGEYGGYAQQYLFCFGRDNKVGKNKNE</sequence>
<dbReference type="PANTHER" id="PTHR10242">
    <property type="entry name" value="8-OXOGUANINE DNA GLYCOSYLASE"/>
    <property type="match status" value="1"/>
</dbReference>
<evidence type="ECO:0000313" key="11">
    <source>
        <dbReference type="EMBL" id="MBC5667244.1"/>
    </source>
</evidence>
<reference evidence="11 12" key="1">
    <citation type="submission" date="2020-08" db="EMBL/GenBank/DDBJ databases">
        <title>Genome public.</title>
        <authorList>
            <person name="Liu C."/>
            <person name="Sun Q."/>
        </authorList>
    </citation>
    <scope>NUCLEOTIDE SEQUENCE [LARGE SCALE GENOMIC DNA]</scope>
    <source>
        <strain evidence="11 12">BX4</strain>
    </source>
</reference>
<keyword evidence="7" id="KW-0511">Multifunctional enzyme</keyword>
<dbReference type="CDD" id="cd00056">
    <property type="entry name" value="ENDO3c"/>
    <property type="match status" value="1"/>
</dbReference>
<protein>
    <recommendedName>
        <fullName evidence="2">DNA-(apurinic or apyrimidinic site) lyase</fullName>
        <ecNumber evidence="2">4.2.99.18</ecNumber>
    </recommendedName>
</protein>
<dbReference type="InterPro" id="IPR052054">
    <property type="entry name" value="Oxidative_DNA_repair_enzyme"/>
</dbReference>
<keyword evidence="6" id="KW-0456">Lyase</keyword>
<keyword evidence="4" id="KW-0378">Hydrolase</keyword>
<keyword evidence="3" id="KW-0227">DNA damage</keyword>
<dbReference type="Gene3D" id="1.10.1670.10">
    <property type="entry name" value="Helix-hairpin-Helix base-excision DNA repair enzymes (C-terminal)"/>
    <property type="match status" value="1"/>
</dbReference>
<comment type="caution">
    <text evidence="11">The sequence shown here is derived from an EMBL/GenBank/DDBJ whole genome shotgun (WGS) entry which is preliminary data.</text>
</comment>
<dbReference type="EMBL" id="JACOOZ010000003">
    <property type="protein sequence ID" value="MBC5667244.1"/>
    <property type="molecule type" value="Genomic_DNA"/>
</dbReference>
<dbReference type="EC" id="4.2.99.18" evidence="2"/>
<evidence type="ECO:0000313" key="12">
    <source>
        <dbReference type="Proteomes" id="UP000597877"/>
    </source>
</evidence>
<keyword evidence="5" id="KW-0234">DNA repair</keyword>
<evidence type="ECO:0000256" key="8">
    <source>
        <dbReference type="ARBA" id="ARBA00023295"/>
    </source>
</evidence>
<evidence type="ECO:0000256" key="5">
    <source>
        <dbReference type="ARBA" id="ARBA00023204"/>
    </source>
</evidence>
<dbReference type="InterPro" id="IPR012904">
    <property type="entry name" value="OGG_N"/>
</dbReference>
<dbReference type="Proteomes" id="UP000597877">
    <property type="component" value="Unassembled WGS sequence"/>
</dbReference>
<accession>A0ABR7F0Y7</accession>
<comment type="catalytic activity">
    <reaction evidence="9">
        <text>2'-deoxyribonucleotide-(2'-deoxyribose 5'-phosphate)-2'-deoxyribonucleotide-DNA = a 3'-end 2'-deoxyribonucleotide-(2,3-dehydro-2,3-deoxyribose 5'-phosphate)-DNA + a 5'-end 5'-phospho-2'-deoxyribonucleoside-DNA + H(+)</text>
        <dbReference type="Rhea" id="RHEA:66592"/>
        <dbReference type="Rhea" id="RHEA-COMP:13180"/>
        <dbReference type="Rhea" id="RHEA-COMP:16897"/>
        <dbReference type="Rhea" id="RHEA-COMP:17067"/>
        <dbReference type="ChEBI" id="CHEBI:15378"/>
        <dbReference type="ChEBI" id="CHEBI:136412"/>
        <dbReference type="ChEBI" id="CHEBI:157695"/>
        <dbReference type="ChEBI" id="CHEBI:167181"/>
        <dbReference type="EC" id="4.2.99.18"/>
    </reaction>
</comment>
<dbReference type="Gene3D" id="3.30.310.260">
    <property type="match status" value="1"/>
</dbReference>
<dbReference type="SMART" id="SM00478">
    <property type="entry name" value="ENDO3c"/>
    <property type="match status" value="1"/>
</dbReference>
<evidence type="ECO:0000256" key="2">
    <source>
        <dbReference type="ARBA" id="ARBA00012720"/>
    </source>
</evidence>
<dbReference type="PANTHER" id="PTHR10242:SF2">
    <property type="entry name" value="N-GLYCOSYLASE_DNA LYASE"/>
    <property type="match status" value="1"/>
</dbReference>
<evidence type="ECO:0000256" key="7">
    <source>
        <dbReference type="ARBA" id="ARBA00023268"/>
    </source>
</evidence>
<dbReference type="RefSeq" id="WP_021952980.1">
    <property type="nucleotide sequence ID" value="NZ_JACOOZ010000003.1"/>
</dbReference>
<evidence type="ECO:0000256" key="4">
    <source>
        <dbReference type="ARBA" id="ARBA00022801"/>
    </source>
</evidence>
<dbReference type="Pfam" id="PF00730">
    <property type="entry name" value="HhH-GPD"/>
    <property type="match status" value="1"/>
</dbReference>
<comment type="similarity">
    <text evidence="1">Belongs to the type-1 OGG1 family.</text>
</comment>
<evidence type="ECO:0000256" key="6">
    <source>
        <dbReference type="ARBA" id="ARBA00023239"/>
    </source>
</evidence>
<dbReference type="Pfam" id="PF07934">
    <property type="entry name" value="OGG_N"/>
    <property type="match status" value="1"/>
</dbReference>
<dbReference type="InterPro" id="IPR023170">
    <property type="entry name" value="HhH_base_excis_C"/>
</dbReference>
<gene>
    <name evidence="11" type="ORF">H8S00_04500</name>
</gene>
<dbReference type="SUPFAM" id="SSF48150">
    <property type="entry name" value="DNA-glycosylase"/>
    <property type="match status" value="1"/>
</dbReference>
<evidence type="ECO:0000256" key="3">
    <source>
        <dbReference type="ARBA" id="ARBA00022763"/>
    </source>
</evidence>